<organism evidence="1 2">
    <name type="scientific">Armillaria gallica</name>
    <name type="common">Bulbous honey fungus</name>
    <name type="synonym">Armillaria bulbosa</name>
    <dbReference type="NCBI Taxonomy" id="47427"/>
    <lineage>
        <taxon>Eukaryota</taxon>
        <taxon>Fungi</taxon>
        <taxon>Dikarya</taxon>
        <taxon>Basidiomycota</taxon>
        <taxon>Agaricomycotina</taxon>
        <taxon>Agaricomycetes</taxon>
        <taxon>Agaricomycetidae</taxon>
        <taxon>Agaricales</taxon>
        <taxon>Marasmiineae</taxon>
        <taxon>Physalacriaceae</taxon>
        <taxon>Armillaria</taxon>
    </lineage>
</organism>
<keyword evidence="2" id="KW-1185">Reference proteome</keyword>
<dbReference type="AlphaFoldDB" id="A0A2H3D3K7"/>
<gene>
    <name evidence="1" type="ORF">ARMGADRAFT_1019830</name>
</gene>
<evidence type="ECO:0000313" key="2">
    <source>
        <dbReference type="Proteomes" id="UP000217790"/>
    </source>
</evidence>
<dbReference type="EMBL" id="KZ293721">
    <property type="protein sequence ID" value="PBK82086.1"/>
    <property type="molecule type" value="Genomic_DNA"/>
</dbReference>
<dbReference type="InParanoid" id="A0A2H3D3K7"/>
<name>A0A2H3D3K7_ARMGA</name>
<accession>A0A2H3D3K7</accession>
<reference evidence="2" key="1">
    <citation type="journal article" date="2017" name="Nat. Ecol. Evol.">
        <title>Genome expansion and lineage-specific genetic innovations in the forest pathogenic fungi Armillaria.</title>
        <authorList>
            <person name="Sipos G."/>
            <person name="Prasanna A.N."/>
            <person name="Walter M.C."/>
            <person name="O'Connor E."/>
            <person name="Balint B."/>
            <person name="Krizsan K."/>
            <person name="Kiss B."/>
            <person name="Hess J."/>
            <person name="Varga T."/>
            <person name="Slot J."/>
            <person name="Riley R."/>
            <person name="Boka B."/>
            <person name="Rigling D."/>
            <person name="Barry K."/>
            <person name="Lee J."/>
            <person name="Mihaltcheva S."/>
            <person name="LaButti K."/>
            <person name="Lipzen A."/>
            <person name="Waldron R."/>
            <person name="Moloney N.M."/>
            <person name="Sperisen C."/>
            <person name="Kredics L."/>
            <person name="Vagvoelgyi C."/>
            <person name="Patrignani A."/>
            <person name="Fitzpatrick D."/>
            <person name="Nagy I."/>
            <person name="Doyle S."/>
            <person name="Anderson J.B."/>
            <person name="Grigoriev I.V."/>
            <person name="Gueldener U."/>
            <person name="Muensterkoetter M."/>
            <person name="Nagy L.G."/>
        </authorList>
    </citation>
    <scope>NUCLEOTIDE SEQUENCE [LARGE SCALE GENOMIC DNA]</scope>
    <source>
        <strain evidence="2">Ar21-2</strain>
    </source>
</reference>
<proteinExistence type="predicted"/>
<evidence type="ECO:0000313" key="1">
    <source>
        <dbReference type="EMBL" id="PBK82086.1"/>
    </source>
</evidence>
<sequence length="58" mass="6835">MEEDKRPVTRHAKPLLDIREALEQELHITKQEAEHQAFVLFKDPLRKNQVAAIPDSFR</sequence>
<protein>
    <submittedName>
        <fullName evidence="1">Uncharacterized protein</fullName>
    </submittedName>
</protein>
<dbReference type="Proteomes" id="UP000217790">
    <property type="component" value="Unassembled WGS sequence"/>
</dbReference>